<keyword evidence="1" id="KW-1133">Transmembrane helix</keyword>
<evidence type="ECO:0000256" key="1">
    <source>
        <dbReference type="SAM" id="Phobius"/>
    </source>
</evidence>
<organism evidence="2 3">
    <name type="scientific">Aspergillus pseudoustus</name>
    <dbReference type="NCBI Taxonomy" id="1810923"/>
    <lineage>
        <taxon>Eukaryota</taxon>
        <taxon>Fungi</taxon>
        <taxon>Dikarya</taxon>
        <taxon>Ascomycota</taxon>
        <taxon>Pezizomycotina</taxon>
        <taxon>Eurotiomycetes</taxon>
        <taxon>Eurotiomycetidae</taxon>
        <taxon>Eurotiales</taxon>
        <taxon>Aspergillaceae</taxon>
        <taxon>Aspergillus</taxon>
        <taxon>Aspergillus subgen. Nidulantes</taxon>
    </lineage>
</organism>
<name>A0ABR4IMV4_9EURO</name>
<reference evidence="2 3" key="1">
    <citation type="submission" date="2024-07" db="EMBL/GenBank/DDBJ databases">
        <title>Section-level genome sequencing and comparative genomics of Aspergillus sections Usti and Cavernicolus.</title>
        <authorList>
            <consortium name="Lawrence Berkeley National Laboratory"/>
            <person name="Nybo J.L."/>
            <person name="Vesth T.C."/>
            <person name="Theobald S."/>
            <person name="Frisvad J.C."/>
            <person name="Larsen T.O."/>
            <person name="Kjaerboelling I."/>
            <person name="Rothschild-Mancinelli K."/>
            <person name="Lyhne E.K."/>
            <person name="Kogle M.E."/>
            <person name="Barry K."/>
            <person name="Clum A."/>
            <person name="Na H."/>
            <person name="Ledsgaard L."/>
            <person name="Lin J."/>
            <person name="Lipzen A."/>
            <person name="Kuo A."/>
            <person name="Riley R."/>
            <person name="Mondo S."/>
            <person name="Labutti K."/>
            <person name="Haridas S."/>
            <person name="Pangalinan J."/>
            <person name="Salamov A.A."/>
            <person name="Simmons B.A."/>
            <person name="Magnuson J.K."/>
            <person name="Chen J."/>
            <person name="Drula E."/>
            <person name="Henrissat B."/>
            <person name="Wiebenga A."/>
            <person name="Lubbers R.J."/>
            <person name="Gomes A.C."/>
            <person name="Makela M.R."/>
            <person name="Stajich J."/>
            <person name="Grigoriev I.V."/>
            <person name="Mortensen U.H."/>
            <person name="De Vries R.P."/>
            <person name="Baker S.E."/>
            <person name="Andersen M.R."/>
        </authorList>
    </citation>
    <scope>NUCLEOTIDE SEQUENCE [LARGE SCALE GENOMIC DNA]</scope>
    <source>
        <strain evidence="2 3">CBS 123904</strain>
    </source>
</reference>
<keyword evidence="1" id="KW-0472">Membrane</keyword>
<protein>
    <submittedName>
        <fullName evidence="2">Uncharacterized protein</fullName>
    </submittedName>
</protein>
<dbReference type="EMBL" id="JBFXLU010000343">
    <property type="protein sequence ID" value="KAL2829102.1"/>
    <property type="molecule type" value="Genomic_DNA"/>
</dbReference>
<feature type="transmembrane region" description="Helical" evidence="1">
    <location>
        <begin position="12"/>
        <end position="29"/>
    </location>
</feature>
<dbReference type="PROSITE" id="PS51257">
    <property type="entry name" value="PROKAR_LIPOPROTEIN"/>
    <property type="match status" value="1"/>
</dbReference>
<accession>A0ABR4IMV4</accession>
<gene>
    <name evidence="2" type="ORF">BJY01DRAFT_228086</name>
</gene>
<evidence type="ECO:0000313" key="2">
    <source>
        <dbReference type="EMBL" id="KAL2829102.1"/>
    </source>
</evidence>
<proteinExistence type="predicted"/>
<dbReference type="Proteomes" id="UP001610446">
    <property type="component" value="Unassembled WGS sequence"/>
</dbReference>
<comment type="caution">
    <text evidence="2">The sequence shown here is derived from an EMBL/GenBank/DDBJ whole genome shotgun (WGS) entry which is preliminary data.</text>
</comment>
<keyword evidence="1" id="KW-0812">Transmembrane</keyword>
<sequence length="62" mass="7049">MNDTTRHPCWSIGSSSSCFLFLLVLHGFIQSDSDMTCIDSSVRFSWVLCTTIPRHTELALQR</sequence>
<evidence type="ECO:0000313" key="3">
    <source>
        <dbReference type="Proteomes" id="UP001610446"/>
    </source>
</evidence>
<keyword evidence="3" id="KW-1185">Reference proteome</keyword>